<proteinExistence type="predicted"/>
<gene>
    <name evidence="1" type="ORF">B0I22_3247</name>
</gene>
<dbReference type="Proteomes" id="UP000295313">
    <property type="component" value="Unassembled WGS sequence"/>
</dbReference>
<organism evidence="1 2">
    <name type="scientific">Epilithonimonas xixisoli</name>
    <dbReference type="NCBI Taxonomy" id="1476462"/>
    <lineage>
        <taxon>Bacteria</taxon>
        <taxon>Pseudomonadati</taxon>
        <taxon>Bacteroidota</taxon>
        <taxon>Flavobacteriia</taxon>
        <taxon>Flavobacteriales</taxon>
        <taxon>Weeksellaceae</taxon>
        <taxon>Chryseobacterium group</taxon>
        <taxon>Epilithonimonas</taxon>
    </lineage>
</organism>
<evidence type="ECO:0000313" key="2">
    <source>
        <dbReference type="Proteomes" id="UP000295313"/>
    </source>
</evidence>
<evidence type="ECO:0000313" key="1">
    <source>
        <dbReference type="EMBL" id="TDX83176.1"/>
    </source>
</evidence>
<sequence>MLKAYYFLKITNIKLKYEHENKRQKINRNVTLVNKSSIIIKK</sequence>
<dbReference type="EMBL" id="SOEO01000003">
    <property type="protein sequence ID" value="TDX83176.1"/>
    <property type="molecule type" value="Genomic_DNA"/>
</dbReference>
<keyword evidence="2" id="KW-1185">Reference proteome</keyword>
<accession>A0A4R8I5Z2</accession>
<protein>
    <submittedName>
        <fullName evidence="1">Uncharacterized protein</fullName>
    </submittedName>
</protein>
<reference evidence="1 2" key="1">
    <citation type="submission" date="2019-03" db="EMBL/GenBank/DDBJ databases">
        <title>Genomic Encyclopedia of Type Strains, Phase III (KMG-III): the genomes of soil and plant-associated and newly described type strains.</title>
        <authorList>
            <person name="Whitman W."/>
        </authorList>
    </citation>
    <scope>NUCLEOTIDE SEQUENCE [LARGE SCALE GENOMIC DNA]</scope>
    <source>
        <strain evidence="1 2">CGMCC 1.12802</strain>
    </source>
</reference>
<comment type="caution">
    <text evidence="1">The sequence shown here is derived from an EMBL/GenBank/DDBJ whole genome shotgun (WGS) entry which is preliminary data.</text>
</comment>
<dbReference type="AlphaFoldDB" id="A0A4R8I5Z2"/>
<name>A0A4R8I5Z2_9FLAO</name>